<dbReference type="EMBL" id="JAASQI010000005">
    <property type="protein sequence ID" value="NIJ58527.1"/>
    <property type="molecule type" value="Genomic_DNA"/>
</dbReference>
<protein>
    <submittedName>
        <fullName evidence="1">Uncharacterized protein</fullName>
    </submittedName>
</protein>
<evidence type="ECO:0000313" key="1">
    <source>
        <dbReference type="EMBL" id="NIJ58527.1"/>
    </source>
</evidence>
<organism evidence="1 2">
    <name type="scientific">Pseudochelatococcus lubricantis</name>
    <dbReference type="NCBI Taxonomy" id="1538102"/>
    <lineage>
        <taxon>Bacteria</taxon>
        <taxon>Pseudomonadati</taxon>
        <taxon>Pseudomonadota</taxon>
        <taxon>Alphaproteobacteria</taxon>
        <taxon>Hyphomicrobiales</taxon>
        <taxon>Chelatococcaceae</taxon>
        <taxon>Pseudochelatococcus</taxon>
    </lineage>
</organism>
<accession>A0ABX0V0M0</accession>
<dbReference type="Proteomes" id="UP001429580">
    <property type="component" value="Unassembled WGS sequence"/>
</dbReference>
<reference evidence="1 2" key="1">
    <citation type="submission" date="2020-03" db="EMBL/GenBank/DDBJ databases">
        <title>Genomic Encyclopedia of Type Strains, Phase IV (KMG-IV): sequencing the most valuable type-strain genomes for metagenomic binning, comparative biology and taxonomic classification.</title>
        <authorList>
            <person name="Goeker M."/>
        </authorList>
    </citation>
    <scope>NUCLEOTIDE SEQUENCE [LARGE SCALE GENOMIC DNA]</scope>
    <source>
        <strain evidence="1 2">DSM 103870</strain>
    </source>
</reference>
<proteinExistence type="predicted"/>
<dbReference type="RefSeq" id="WP_166952948.1">
    <property type="nucleotide sequence ID" value="NZ_JAASQI010000005.1"/>
</dbReference>
<name>A0ABX0V0M0_9HYPH</name>
<gene>
    <name evidence="1" type="ORF">FHS82_002375</name>
</gene>
<keyword evidence="2" id="KW-1185">Reference proteome</keyword>
<comment type="caution">
    <text evidence="1">The sequence shown here is derived from an EMBL/GenBank/DDBJ whole genome shotgun (WGS) entry which is preliminary data.</text>
</comment>
<sequence length="137" mass="15804">MSDIVPHRPPHAGSPRRRERDFLLLNIFVFAQHGYVGRARTLADALYLMGDSSAEVLFTRAVTRFLTQDWADTLRTLEELDRADPIERFGTYRPTPQHRMRRYMKARSLFALDLRDSAGDTLEAYLRHGVSGVEEPE</sequence>
<evidence type="ECO:0000313" key="2">
    <source>
        <dbReference type="Proteomes" id="UP001429580"/>
    </source>
</evidence>